<organism evidence="2 3">
    <name type="scientific">Azospirillum argentinense</name>
    <dbReference type="NCBI Taxonomy" id="2970906"/>
    <lineage>
        <taxon>Bacteria</taxon>
        <taxon>Pseudomonadati</taxon>
        <taxon>Pseudomonadota</taxon>
        <taxon>Alphaproteobacteria</taxon>
        <taxon>Rhodospirillales</taxon>
        <taxon>Azospirillaceae</taxon>
        <taxon>Azospirillum</taxon>
    </lineage>
</organism>
<name>A0A5B0KTJ8_9PROT</name>
<evidence type="ECO:0000313" key="3">
    <source>
        <dbReference type="Proteomes" id="UP000325333"/>
    </source>
</evidence>
<comment type="caution">
    <text evidence="2">The sequence shown here is derived from an EMBL/GenBank/DDBJ whole genome shotgun (WGS) entry which is preliminary data.</text>
</comment>
<dbReference type="AlphaFoldDB" id="A0A5B0KTJ8"/>
<evidence type="ECO:0000313" key="2">
    <source>
        <dbReference type="EMBL" id="KAA1054940.1"/>
    </source>
</evidence>
<protein>
    <submittedName>
        <fullName evidence="2">Uncharacterized protein</fullName>
    </submittedName>
</protein>
<dbReference type="Proteomes" id="UP000325333">
    <property type="component" value="Unassembled WGS sequence"/>
</dbReference>
<dbReference type="EMBL" id="VEWN01000008">
    <property type="protein sequence ID" value="KAA1054940.1"/>
    <property type="molecule type" value="Genomic_DNA"/>
</dbReference>
<reference evidence="2 3" key="1">
    <citation type="submission" date="2019-07" db="EMBL/GenBank/DDBJ databases">
        <title>Genome sequencing of the stress-tolerant strain Azospirillum brasilense Az19.</title>
        <authorList>
            <person name="Maroniche G.A."/>
            <person name="Garcia J.E."/>
            <person name="Pagnussat L."/>
            <person name="Amenta M."/>
            <person name="Creus C.M."/>
        </authorList>
    </citation>
    <scope>NUCLEOTIDE SEQUENCE [LARGE SCALE GENOMIC DNA]</scope>
    <source>
        <strain evidence="2 3">Az19</strain>
    </source>
</reference>
<feature type="region of interest" description="Disordered" evidence="1">
    <location>
        <begin position="165"/>
        <end position="186"/>
    </location>
</feature>
<evidence type="ECO:0000256" key="1">
    <source>
        <dbReference type="SAM" id="MobiDB-lite"/>
    </source>
</evidence>
<sequence>MAGVLIHDFFPVPPASADRRGALACLPRFPDCAECSRPIPYKVNFIWRSSRRIGSDDERVIRDSLIGLNPVTGRATSYFVRLGSGSIRALTAVQSAAHARVTEQSASGGCWDCQWCDSSLNRQSLPPQRLSLRDAPAAFFCAAPKKSTPMGLRRDECDITDCPRRRAPVAERRQSRPAPSRQTRACRTAYARAAHARVAYDRTRP</sequence>
<gene>
    <name evidence="2" type="ORF">FH063_006216</name>
</gene>
<proteinExistence type="predicted"/>
<feature type="compositionally biased region" description="Basic and acidic residues" evidence="1">
    <location>
        <begin position="165"/>
        <end position="174"/>
    </location>
</feature>
<accession>A0A5B0KTJ8</accession>